<dbReference type="PANTHER" id="PTHR24305">
    <property type="entry name" value="CYTOCHROME P450"/>
    <property type="match status" value="1"/>
</dbReference>
<feature type="chain" id="PRO_5013729480" evidence="11">
    <location>
        <begin position="29"/>
        <end position="540"/>
    </location>
</feature>
<evidence type="ECO:0000256" key="6">
    <source>
        <dbReference type="ARBA" id="ARBA00023002"/>
    </source>
</evidence>
<dbReference type="Proteomes" id="UP000218811">
    <property type="component" value="Unassembled WGS sequence"/>
</dbReference>
<sequence>MSSTTGLLLLGGLLLYAVIKRLKRTSLADVPGPEPESFLMGNLSQLFQDQAGEADFKWQSQFGGIARIKAPLGEDMLWISDPKALQYIYQTSGYNFPKQPERRALSRLLADHGLTWADGETHKRQRKVMLPAFGTPESKALLPVFQYHAEQVVQLWKDMLGGTAEDARVLNVIKHISSAALDAIGEAAFDYQLGCLDSADNELGQAYQNLIADIFSLPSKAKIFFTSVTHYLPMRIIEMLYDYLPGKGLDKARQNKRAAHKVAEHLLEVKSRALLLGKGNRDIMSILVKANASENEHTKLTHEEMVSQMRTIMLAGQETTANTLSFALYELAKSPDYQTQLRAEIRAMEQSVRERGETELSVADLDAMPFLQAIMREVLRFHPVIMHNYRQSAREDVIPLSKPITTISGKEINEVPIPKGLRVVLSVAAYNRREDIWGEDAHLFNPQRFLDYKGKRGPSVGVFSNVLTFSGGVRACIGWRFALYEFQAFLVKLMSNFEFTLADETKRLRRENAVVMIPTLEGEAEKGAQLPLKVSLATQD</sequence>
<dbReference type="Pfam" id="PF00067">
    <property type="entry name" value="p450"/>
    <property type="match status" value="1"/>
</dbReference>
<dbReference type="EMBL" id="KB467854">
    <property type="protein sequence ID" value="PCH35645.1"/>
    <property type="molecule type" value="Genomic_DNA"/>
</dbReference>
<comment type="pathway">
    <text evidence="2">Secondary metabolite biosynthesis.</text>
</comment>
<dbReference type="InterPro" id="IPR002401">
    <property type="entry name" value="Cyt_P450_E_grp-I"/>
</dbReference>
<reference evidence="12 13" key="1">
    <citation type="journal article" date="2012" name="Science">
        <title>The Paleozoic origin of enzymatic lignin decomposition reconstructed from 31 fungal genomes.</title>
        <authorList>
            <person name="Floudas D."/>
            <person name="Binder M."/>
            <person name="Riley R."/>
            <person name="Barry K."/>
            <person name="Blanchette R.A."/>
            <person name="Henrissat B."/>
            <person name="Martinez A.T."/>
            <person name="Otillar R."/>
            <person name="Spatafora J.W."/>
            <person name="Yadav J.S."/>
            <person name="Aerts A."/>
            <person name="Benoit I."/>
            <person name="Boyd A."/>
            <person name="Carlson A."/>
            <person name="Copeland A."/>
            <person name="Coutinho P.M."/>
            <person name="de Vries R.P."/>
            <person name="Ferreira P."/>
            <person name="Findley K."/>
            <person name="Foster B."/>
            <person name="Gaskell J."/>
            <person name="Glotzer D."/>
            <person name="Gorecki P."/>
            <person name="Heitman J."/>
            <person name="Hesse C."/>
            <person name="Hori C."/>
            <person name="Igarashi K."/>
            <person name="Jurgens J.A."/>
            <person name="Kallen N."/>
            <person name="Kersten P."/>
            <person name="Kohler A."/>
            <person name="Kuees U."/>
            <person name="Kumar T.K.A."/>
            <person name="Kuo A."/>
            <person name="LaButti K."/>
            <person name="Larrondo L.F."/>
            <person name="Lindquist E."/>
            <person name="Ling A."/>
            <person name="Lombard V."/>
            <person name="Lucas S."/>
            <person name="Lundell T."/>
            <person name="Martin R."/>
            <person name="McLaughlin D.J."/>
            <person name="Morgenstern I."/>
            <person name="Morin E."/>
            <person name="Murat C."/>
            <person name="Nagy L.G."/>
            <person name="Nolan M."/>
            <person name="Ohm R.A."/>
            <person name="Patyshakuliyeva A."/>
            <person name="Rokas A."/>
            <person name="Ruiz-Duenas F.J."/>
            <person name="Sabat G."/>
            <person name="Salamov A."/>
            <person name="Samejima M."/>
            <person name="Schmutz J."/>
            <person name="Slot J.C."/>
            <person name="St John F."/>
            <person name="Stenlid J."/>
            <person name="Sun H."/>
            <person name="Sun S."/>
            <person name="Syed K."/>
            <person name="Tsang A."/>
            <person name="Wiebenga A."/>
            <person name="Young D."/>
            <person name="Pisabarro A."/>
            <person name="Eastwood D.C."/>
            <person name="Martin F."/>
            <person name="Cullen D."/>
            <person name="Grigoriev I.V."/>
            <person name="Hibbett D.S."/>
        </authorList>
    </citation>
    <scope>NUCLEOTIDE SEQUENCE [LARGE SCALE GENOMIC DNA]</scope>
    <source>
        <strain evidence="12 13">MD-104</strain>
    </source>
</reference>
<dbReference type="CDD" id="cd11069">
    <property type="entry name" value="CYP_FUM15-like"/>
    <property type="match status" value="1"/>
</dbReference>
<keyword evidence="8 10" id="KW-0503">Monooxygenase</keyword>
<name>A0A2H3J1S4_WOLCO</name>
<dbReference type="GO" id="GO:0005506">
    <property type="term" value="F:iron ion binding"/>
    <property type="evidence" value="ECO:0007669"/>
    <property type="project" value="InterPro"/>
</dbReference>
<dbReference type="OrthoDB" id="1470350at2759"/>
<comment type="cofactor">
    <cofactor evidence="1 9">
        <name>heme</name>
        <dbReference type="ChEBI" id="CHEBI:30413"/>
    </cofactor>
</comment>
<dbReference type="STRING" id="742152.A0A2H3J1S4"/>
<dbReference type="InterPro" id="IPR036396">
    <property type="entry name" value="Cyt_P450_sf"/>
</dbReference>
<dbReference type="InterPro" id="IPR017972">
    <property type="entry name" value="Cyt_P450_CS"/>
</dbReference>
<evidence type="ECO:0000256" key="1">
    <source>
        <dbReference type="ARBA" id="ARBA00001971"/>
    </source>
</evidence>
<organism evidence="12 13">
    <name type="scientific">Wolfiporia cocos (strain MD-104)</name>
    <name type="common">Brown rot fungus</name>
    <dbReference type="NCBI Taxonomy" id="742152"/>
    <lineage>
        <taxon>Eukaryota</taxon>
        <taxon>Fungi</taxon>
        <taxon>Dikarya</taxon>
        <taxon>Basidiomycota</taxon>
        <taxon>Agaricomycotina</taxon>
        <taxon>Agaricomycetes</taxon>
        <taxon>Polyporales</taxon>
        <taxon>Phaeolaceae</taxon>
        <taxon>Wolfiporia</taxon>
    </lineage>
</organism>
<evidence type="ECO:0000256" key="7">
    <source>
        <dbReference type="ARBA" id="ARBA00023004"/>
    </source>
</evidence>
<feature type="binding site" description="axial binding residue" evidence="9">
    <location>
        <position position="476"/>
    </location>
    <ligand>
        <name>heme</name>
        <dbReference type="ChEBI" id="CHEBI:30413"/>
    </ligand>
    <ligandPart>
        <name>Fe</name>
        <dbReference type="ChEBI" id="CHEBI:18248"/>
    </ligandPart>
</feature>
<evidence type="ECO:0000256" key="5">
    <source>
        <dbReference type="ARBA" id="ARBA00022723"/>
    </source>
</evidence>
<dbReference type="OMA" id="WRRNSRE"/>
<evidence type="ECO:0000256" key="4">
    <source>
        <dbReference type="ARBA" id="ARBA00022617"/>
    </source>
</evidence>
<keyword evidence="7 9" id="KW-0408">Iron</keyword>
<accession>A0A2H3J1S4</accession>
<evidence type="ECO:0000313" key="12">
    <source>
        <dbReference type="EMBL" id="PCH35645.1"/>
    </source>
</evidence>
<evidence type="ECO:0000256" key="10">
    <source>
        <dbReference type="RuleBase" id="RU000461"/>
    </source>
</evidence>
<keyword evidence="11" id="KW-0732">Signal</keyword>
<evidence type="ECO:0000256" key="2">
    <source>
        <dbReference type="ARBA" id="ARBA00005179"/>
    </source>
</evidence>
<keyword evidence="4 9" id="KW-0349">Heme</keyword>
<evidence type="ECO:0000313" key="13">
    <source>
        <dbReference type="Proteomes" id="UP000218811"/>
    </source>
</evidence>
<protein>
    <submittedName>
        <fullName evidence="12">Cytochrome P450</fullName>
    </submittedName>
</protein>
<dbReference type="Gene3D" id="1.10.630.10">
    <property type="entry name" value="Cytochrome P450"/>
    <property type="match status" value="1"/>
</dbReference>
<proteinExistence type="inferred from homology"/>
<comment type="similarity">
    <text evidence="3 10">Belongs to the cytochrome P450 family.</text>
</comment>
<evidence type="ECO:0000256" key="11">
    <source>
        <dbReference type="SAM" id="SignalP"/>
    </source>
</evidence>
<dbReference type="SUPFAM" id="SSF48264">
    <property type="entry name" value="Cytochrome P450"/>
    <property type="match status" value="1"/>
</dbReference>
<dbReference type="PROSITE" id="PS00086">
    <property type="entry name" value="CYTOCHROME_P450"/>
    <property type="match status" value="1"/>
</dbReference>
<dbReference type="GO" id="GO:0016705">
    <property type="term" value="F:oxidoreductase activity, acting on paired donors, with incorporation or reduction of molecular oxygen"/>
    <property type="evidence" value="ECO:0007669"/>
    <property type="project" value="InterPro"/>
</dbReference>
<keyword evidence="13" id="KW-1185">Reference proteome</keyword>
<dbReference type="AlphaFoldDB" id="A0A2H3J1S4"/>
<feature type="signal peptide" evidence="11">
    <location>
        <begin position="1"/>
        <end position="28"/>
    </location>
</feature>
<dbReference type="InterPro" id="IPR050121">
    <property type="entry name" value="Cytochrome_P450_monoxygenase"/>
</dbReference>
<keyword evidence="6 10" id="KW-0560">Oxidoreductase</keyword>
<dbReference type="PANTHER" id="PTHR24305:SF166">
    <property type="entry name" value="CYTOCHROME P450 12A4, MITOCHONDRIAL-RELATED"/>
    <property type="match status" value="1"/>
</dbReference>
<dbReference type="GO" id="GO:0020037">
    <property type="term" value="F:heme binding"/>
    <property type="evidence" value="ECO:0007669"/>
    <property type="project" value="InterPro"/>
</dbReference>
<dbReference type="GO" id="GO:0004497">
    <property type="term" value="F:monooxygenase activity"/>
    <property type="evidence" value="ECO:0007669"/>
    <property type="project" value="UniProtKB-KW"/>
</dbReference>
<evidence type="ECO:0000256" key="9">
    <source>
        <dbReference type="PIRSR" id="PIRSR602401-1"/>
    </source>
</evidence>
<gene>
    <name evidence="12" type="ORF">WOLCODRAFT_28038</name>
</gene>
<dbReference type="PRINTS" id="PR00463">
    <property type="entry name" value="EP450I"/>
</dbReference>
<evidence type="ECO:0000256" key="3">
    <source>
        <dbReference type="ARBA" id="ARBA00010617"/>
    </source>
</evidence>
<keyword evidence="5 9" id="KW-0479">Metal-binding</keyword>
<evidence type="ECO:0000256" key="8">
    <source>
        <dbReference type="ARBA" id="ARBA00023033"/>
    </source>
</evidence>
<dbReference type="InterPro" id="IPR001128">
    <property type="entry name" value="Cyt_P450"/>
</dbReference>
<dbReference type="PRINTS" id="PR00385">
    <property type="entry name" value="P450"/>
</dbReference>